<sequence>MRRFVFVICSAVCTQSALANSDVTSREYKLLLNPTLFSYQTEASQVNSYFSSVKVNVEQAISRSVSGALTLNKIRTVKFFDTINTCQLRQIGYVFRERIENGDSEVTLKFRSPDRYIAAFEGLASPTNGAETKLEADVGTTGNDTFKVVYSHSTKAPNTRTINDFKDINTHFPGFESEYGFNDSLPLAQVGNLTISEQVYKGAEIDLGSFDAKLSVTLWYASAPSPSSVPLIAEASFKNEDTSADYSKKVVLRAKEAFRSMQALTSWNATSGATKTQTVYQYSSGFCNQ</sequence>
<accession>A0A849VD65</accession>
<keyword evidence="3" id="KW-1185">Reference proteome</keyword>
<dbReference type="Proteomes" id="UP000586305">
    <property type="component" value="Unassembled WGS sequence"/>
</dbReference>
<keyword evidence="1" id="KW-0732">Signal</keyword>
<evidence type="ECO:0000313" key="3">
    <source>
        <dbReference type="Proteomes" id="UP000586305"/>
    </source>
</evidence>
<evidence type="ECO:0000256" key="1">
    <source>
        <dbReference type="SAM" id="SignalP"/>
    </source>
</evidence>
<reference evidence="2 3" key="1">
    <citation type="submission" date="2020-04" db="EMBL/GenBank/DDBJ databases">
        <title>Pseudoalteromonas caenipelagi sp. nov., isolated from a tidal flat.</title>
        <authorList>
            <person name="Park S."/>
            <person name="Yoon J.-H."/>
        </authorList>
    </citation>
    <scope>NUCLEOTIDE SEQUENCE [LARGE SCALE GENOMIC DNA]</scope>
    <source>
        <strain evidence="2 3">JBTF-M23</strain>
    </source>
</reference>
<dbReference type="RefSeq" id="WP_171626308.1">
    <property type="nucleotide sequence ID" value="NZ_JABBPG010000004.1"/>
</dbReference>
<dbReference type="AlphaFoldDB" id="A0A849VD65"/>
<gene>
    <name evidence="2" type="ORF">HG263_11980</name>
</gene>
<feature type="signal peptide" evidence="1">
    <location>
        <begin position="1"/>
        <end position="19"/>
    </location>
</feature>
<name>A0A849VD65_9GAMM</name>
<evidence type="ECO:0000313" key="2">
    <source>
        <dbReference type="EMBL" id="NOU51246.1"/>
    </source>
</evidence>
<organism evidence="2 3">
    <name type="scientific">Pseudoalteromonas caenipelagi</name>
    <dbReference type="NCBI Taxonomy" id="2726988"/>
    <lineage>
        <taxon>Bacteria</taxon>
        <taxon>Pseudomonadati</taxon>
        <taxon>Pseudomonadota</taxon>
        <taxon>Gammaproteobacteria</taxon>
        <taxon>Alteromonadales</taxon>
        <taxon>Pseudoalteromonadaceae</taxon>
        <taxon>Pseudoalteromonas</taxon>
    </lineage>
</organism>
<feature type="chain" id="PRO_5032842194" evidence="1">
    <location>
        <begin position="20"/>
        <end position="289"/>
    </location>
</feature>
<dbReference type="EMBL" id="JABBPG010000004">
    <property type="protein sequence ID" value="NOU51246.1"/>
    <property type="molecule type" value="Genomic_DNA"/>
</dbReference>
<proteinExistence type="predicted"/>
<protein>
    <submittedName>
        <fullName evidence="2">Uncharacterized protein</fullName>
    </submittedName>
</protein>
<comment type="caution">
    <text evidence="2">The sequence shown here is derived from an EMBL/GenBank/DDBJ whole genome shotgun (WGS) entry which is preliminary data.</text>
</comment>